<gene>
    <name evidence="2" type="ORF">SDC9_118230</name>
</gene>
<proteinExistence type="predicted"/>
<comment type="caution">
    <text evidence="2">The sequence shown here is derived from an EMBL/GenBank/DDBJ whole genome shotgun (WGS) entry which is preliminary data.</text>
</comment>
<dbReference type="Gene3D" id="3.40.30.10">
    <property type="entry name" value="Glutaredoxin"/>
    <property type="match status" value="1"/>
</dbReference>
<evidence type="ECO:0000313" key="2">
    <source>
        <dbReference type="EMBL" id="MPM71266.1"/>
    </source>
</evidence>
<dbReference type="Pfam" id="PF00462">
    <property type="entry name" value="Glutaredoxin"/>
    <property type="match status" value="1"/>
</dbReference>
<dbReference type="InterPro" id="IPR036249">
    <property type="entry name" value="Thioredoxin-like_sf"/>
</dbReference>
<dbReference type="PROSITE" id="PS00195">
    <property type="entry name" value="GLUTAREDOXIN_1"/>
    <property type="match status" value="1"/>
</dbReference>
<evidence type="ECO:0000259" key="1">
    <source>
        <dbReference type="Pfam" id="PF00462"/>
    </source>
</evidence>
<reference evidence="2" key="1">
    <citation type="submission" date="2019-08" db="EMBL/GenBank/DDBJ databases">
        <authorList>
            <person name="Kucharzyk K."/>
            <person name="Murdoch R.W."/>
            <person name="Higgins S."/>
            <person name="Loffler F."/>
        </authorList>
    </citation>
    <scope>NUCLEOTIDE SEQUENCE</scope>
</reference>
<dbReference type="AlphaFoldDB" id="A0A645C0C0"/>
<accession>A0A645C0C0</accession>
<dbReference type="EMBL" id="VSSQ01023997">
    <property type="protein sequence ID" value="MPM71266.1"/>
    <property type="molecule type" value="Genomic_DNA"/>
</dbReference>
<sequence length="92" mass="10432">MQKLTLFVLKGCPYCRQAKAWLAELVAENPAYAAVPIEEIEEREQKALADSYDYYYVPTFYMGKTKLHEGAATKEGMRTVLETALHAQENKG</sequence>
<dbReference type="InterPro" id="IPR011767">
    <property type="entry name" value="GLR_AS"/>
</dbReference>
<dbReference type="CDD" id="cd01659">
    <property type="entry name" value="TRX_superfamily"/>
    <property type="match status" value="1"/>
</dbReference>
<organism evidence="2">
    <name type="scientific">bioreactor metagenome</name>
    <dbReference type="NCBI Taxonomy" id="1076179"/>
    <lineage>
        <taxon>unclassified sequences</taxon>
        <taxon>metagenomes</taxon>
        <taxon>ecological metagenomes</taxon>
    </lineage>
</organism>
<dbReference type="InterPro" id="IPR002109">
    <property type="entry name" value="Glutaredoxin"/>
</dbReference>
<dbReference type="SUPFAM" id="SSF52833">
    <property type="entry name" value="Thioredoxin-like"/>
    <property type="match status" value="1"/>
</dbReference>
<name>A0A645C0C0_9ZZZZ</name>
<feature type="domain" description="Glutaredoxin" evidence="1">
    <location>
        <begin position="5"/>
        <end position="63"/>
    </location>
</feature>
<dbReference type="PROSITE" id="PS51354">
    <property type="entry name" value="GLUTAREDOXIN_2"/>
    <property type="match status" value="1"/>
</dbReference>
<protein>
    <recommendedName>
        <fullName evidence="1">Glutaredoxin domain-containing protein</fullName>
    </recommendedName>
</protein>